<dbReference type="PANTHER" id="PTHR31435">
    <property type="entry name" value="PROTEIN NATD1"/>
    <property type="match status" value="1"/>
</dbReference>
<dbReference type="Gene3D" id="3.40.630.30">
    <property type="match status" value="1"/>
</dbReference>
<name>A0ABT0RL09_9SPHN</name>
<sequence>MTDITIRLEKQDERHGRYVAQVEGRDGEAELTFTWRGEHLLSADHTETPDDLRGMGIALALVERLVADARAQGFKIIPLCPYIHDKYESHPEWADVMTSAPGELPHIVIR</sequence>
<dbReference type="InterPro" id="IPR031165">
    <property type="entry name" value="GNAT_YJDJ"/>
</dbReference>
<protein>
    <submittedName>
        <fullName evidence="2">N-acetyltransferase</fullName>
    </submittedName>
</protein>
<dbReference type="PANTHER" id="PTHR31435:SF10">
    <property type="entry name" value="BSR4717 PROTEIN"/>
    <property type="match status" value="1"/>
</dbReference>
<dbReference type="RefSeq" id="WP_249846887.1">
    <property type="nucleotide sequence ID" value="NZ_JAMGBD010000001.1"/>
</dbReference>
<dbReference type="EMBL" id="JAMGBD010000001">
    <property type="protein sequence ID" value="MCL6682949.1"/>
    <property type="molecule type" value="Genomic_DNA"/>
</dbReference>
<comment type="caution">
    <text evidence="2">The sequence shown here is derived from an EMBL/GenBank/DDBJ whole genome shotgun (WGS) entry which is preliminary data.</text>
</comment>
<gene>
    <name evidence="2" type="ORF">LZ536_03400</name>
</gene>
<proteinExistence type="predicted"/>
<dbReference type="Pfam" id="PF14542">
    <property type="entry name" value="Acetyltransf_CG"/>
    <property type="match status" value="1"/>
</dbReference>
<keyword evidence="3" id="KW-1185">Reference proteome</keyword>
<evidence type="ECO:0000313" key="3">
    <source>
        <dbReference type="Proteomes" id="UP001165363"/>
    </source>
</evidence>
<evidence type="ECO:0000313" key="2">
    <source>
        <dbReference type="EMBL" id="MCL6682949.1"/>
    </source>
</evidence>
<dbReference type="InterPro" id="IPR016181">
    <property type="entry name" value="Acyl_CoA_acyltransferase"/>
</dbReference>
<organism evidence="2 3">
    <name type="scientific">Sphingomonas alba</name>
    <dbReference type="NCBI Taxonomy" id="2908208"/>
    <lineage>
        <taxon>Bacteria</taxon>
        <taxon>Pseudomonadati</taxon>
        <taxon>Pseudomonadota</taxon>
        <taxon>Alphaproteobacteria</taxon>
        <taxon>Sphingomonadales</taxon>
        <taxon>Sphingomonadaceae</taxon>
        <taxon>Sphingomonas</taxon>
    </lineage>
</organism>
<dbReference type="SUPFAM" id="SSF55729">
    <property type="entry name" value="Acyl-CoA N-acyltransferases (Nat)"/>
    <property type="match status" value="1"/>
</dbReference>
<feature type="domain" description="N-acetyltransferase" evidence="1">
    <location>
        <begin position="10"/>
        <end position="98"/>
    </location>
</feature>
<reference evidence="2" key="1">
    <citation type="submission" date="2022-05" db="EMBL/GenBank/DDBJ databases">
        <authorList>
            <person name="Jo J.-H."/>
            <person name="Im W.-T."/>
        </authorList>
    </citation>
    <scope>NUCLEOTIDE SEQUENCE</scope>
    <source>
        <strain evidence="2">SE158</strain>
    </source>
</reference>
<accession>A0ABT0RL09</accession>
<evidence type="ECO:0000259" key="1">
    <source>
        <dbReference type="PROSITE" id="PS51729"/>
    </source>
</evidence>
<dbReference type="PROSITE" id="PS51729">
    <property type="entry name" value="GNAT_YJDJ"/>
    <property type="match status" value="1"/>
</dbReference>
<dbReference type="Proteomes" id="UP001165363">
    <property type="component" value="Unassembled WGS sequence"/>
</dbReference>
<dbReference type="InterPro" id="IPR045057">
    <property type="entry name" value="Gcn5-rel_NAT"/>
</dbReference>